<keyword evidence="2" id="KW-1185">Reference proteome</keyword>
<sequence>MSNIMAGFGEGFVETQIMSENNAVRYKLSVAAGLKSSAPSNEYILLQDKPLGEQGNSPGMNVREINLSTNTVISRKIFDFKNGELVGANKSFVDYMTSLVAKDNTIIVLSTGDRLYSSETVDNWFKSVASPSWPGTWMCSKYPCSYVAFYSVHKKKIIQEHTTYSDGVLRDEDVRAQLEVVYDKFDDIGATGFVKRAIEEADEASSATEYEFKRYPSGAPIIASMKDYSITPGSKLKASFELFADKALLDSGQSTRLNFRWFKGSTILTSQANEVPIGQSDRWIKYERYIDVPATADGFTVIAARYPRQDTSVGLGAVRNLILLEVSRQDEAISRSAEFGVNGIRMNKAIDGQNSELLILPDTKDDPSGEIRSAEFREYAKTV</sequence>
<name>A0A1Z1LXW4_9CAUD</name>
<evidence type="ECO:0000313" key="1">
    <source>
        <dbReference type="EMBL" id="ARW57674.1"/>
    </source>
</evidence>
<organism evidence="1 2">
    <name type="scientific">Serratia phage CHI14</name>
    <dbReference type="NCBI Taxonomy" id="2006941"/>
    <lineage>
        <taxon>Viruses</taxon>
        <taxon>Duplodnaviria</taxon>
        <taxon>Heunggongvirae</taxon>
        <taxon>Uroviricota</taxon>
        <taxon>Caudoviricetes</taxon>
        <taxon>Pantevenvirales</taxon>
        <taxon>Straboviridae</taxon>
        <taxon>Tevenvirinae</taxon>
        <taxon>Winklervirus</taxon>
        <taxon>Winklervirus chi14</taxon>
    </lineage>
</organism>
<evidence type="ECO:0000313" key="2">
    <source>
        <dbReference type="Proteomes" id="UP000225148"/>
    </source>
</evidence>
<accession>A0A1Z1LXW4</accession>
<dbReference type="Proteomes" id="UP000225148">
    <property type="component" value="Segment"/>
</dbReference>
<dbReference type="RefSeq" id="YP_009609576.1">
    <property type="nucleotide sequence ID" value="NC_041996.1"/>
</dbReference>
<protein>
    <submittedName>
        <fullName evidence="1">Hinge connector of long tail fiber, proximal connector</fullName>
    </submittedName>
</protein>
<dbReference type="KEGG" id="vg:40085660"/>
<dbReference type="EMBL" id="MF036690">
    <property type="protein sequence ID" value="ARW57674.1"/>
    <property type="molecule type" value="Genomic_DNA"/>
</dbReference>
<dbReference type="OrthoDB" id="3762at10239"/>
<proteinExistence type="predicted"/>
<dbReference type="GeneID" id="40085660"/>
<reference evidence="1 2" key="1">
    <citation type="submission" date="2017-04" db="EMBL/GenBank/DDBJ databases">
        <title>Environmental T4-family bacteriophages evolve to escape abortive infection via multiple routes in a bacterial host employing altruistic suicide through Type III toxin-antitoxin systems.</title>
        <authorList>
            <person name="Chen B."/>
            <person name="Salmond G.P.C."/>
            <person name="Akusobi C."/>
            <person name="Fang X."/>
        </authorList>
    </citation>
    <scope>NUCLEOTIDE SEQUENCE [LARGE SCALE GENOMIC DNA]</scope>
</reference>
<dbReference type="PROSITE" id="PS52031">
    <property type="entry name" value="GG_LECTIN"/>
    <property type="match status" value="1"/>
</dbReference>